<dbReference type="InterPro" id="IPR037171">
    <property type="entry name" value="NagB/RpiA_transferase-like"/>
</dbReference>
<keyword evidence="3 4" id="KW-0067">ATP-binding</keyword>
<feature type="binding site" evidence="4">
    <location>
        <begin position="141"/>
        <end position="149"/>
    </location>
    <ligand>
        <name>ATP</name>
        <dbReference type="ChEBI" id="CHEBI:30616"/>
    </ligand>
</feature>
<dbReference type="STRING" id="993692.IV57_GL001346"/>
<dbReference type="GO" id="GO:0005524">
    <property type="term" value="F:ATP binding"/>
    <property type="evidence" value="ECO:0007669"/>
    <property type="project" value="UniProtKB-KW"/>
</dbReference>
<feature type="binding site" evidence="4">
    <location>
        <begin position="14"/>
        <end position="18"/>
    </location>
    <ligand>
        <name>ATP</name>
        <dbReference type="ChEBI" id="CHEBI:30616"/>
    </ligand>
</feature>
<protein>
    <recommendedName>
        <fullName evidence="5">5-formyltetrahydrofolate cyclo-ligase</fullName>
        <ecNumber evidence="5">6.3.3.2</ecNumber>
    </recommendedName>
</protein>
<evidence type="ECO:0000313" key="8">
    <source>
        <dbReference type="Proteomes" id="UP000051006"/>
    </source>
</evidence>
<dbReference type="AlphaFoldDB" id="A0A0R2L8B1"/>
<comment type="similarity">
    <text evidence="1 5">Belongs to the 5-formyltetrahydrofolate cyclo-ligase family.</text>
</comment>
<evidence type="ECO:0000256" key="5">
    <source>
        <dbReference type="RuleBase" id="RU361279"/>
    </source>
</evidence>
<keyword evidence="8" id="KW-1185">Reference proteome</keyword>
<dbReference type="Pfam" id="PF01812">
    <property type="entry name" value="5-FTHF_cyc-lig"/>
    <property type="match status" value="1"/>
</dbReference>
<comment type="caution">
    <text evidence="7">The sequence shown here is derived from an EMBL/GenBank/DDBJ whole genome shotgun (WGS) entry which is preliminary data.</text>
</comment>
<dbReference type="InterPro" id="IPR024185">
    <property type="entry name" value="FTHF_cligase-like_sf"/>
</dbReference>
<dbReference type="NCBIfam" id="TIGR02727">
    <property type="entry name" value="MTHFS_bact"/>
    <property type="match status" value="1"/>
</dbReference>
<name>A0A0R2L8B1_9LACO</name>
<feature type="coiled-coil region" evidence="6">
    <location>
        <begin position="15"/>
        <end position="42"/>
    </location>
</feature>
<evidence type="ECO:0000256" key="3">
    <source>
        <dbReference type="ARBA" id="ARBA00022840"/>
    </source>
</evidence>
<dbReference type="GO" id="GO:0046872">
    <property type="term" value="F:metal ion binding"/>
    <property type="evidence" value="ECO:0007669"/>
    <property type="project" value="UniProtKB-KW"/>
</dbReference>
<dbReference type="PIRSF" id="PIRSF006806">
    <property type="entry name" value="FTHF_cligase"/>
    <property type="match status" value="1"/>
</dbReference>
<dbReference type="EC" id="6.3.3.2" evidence="5"/>
<dbReference type="GO" id="GO:0030272">
    <property type="term" value="F:5-formyltetrahydrofolate cyclo-ligase activity"/>
    <property type="evidence" value="ECO:0007669"/>
    <property type="project" value="UniProtKB-EC"/>
</dbReference>
<feature type="binding site" evidence="4">
    <location>
        <position position="59"/>
    </location>
    <ligand>
        <name>substrate</name>
    </ligand>
</feature>
<keyword evidence="5" id="KW-0460">Magnesium</keyword>
<keyword evidence="6" id="KW-0175">Coiled coil</keyword>
<keyword evidence="7" id="KW-0436">Ligase</keyword>
<accession>A0A0R2L8B1</accession>
<dbReference type="SUPFAM" id="SSF100950">
    <property type="entry name" value="NagB/RpiA/CoA transferase-like"/>
    <property type="match status" value="1"/>
</dbReference>
<keyword evidence="2 4" id="KW-0547">Nucleotide-binding</keyword>
<dbReference type="Gene3D" id="3.40.50.10420">
    <property type="entry name" value="NagB/RpiA/CoA transferase-like"/>
    <property type="match status" value="1"/>
</dbReference>
<dbReference type="EMBL" id="JQCF01000027">
    <property type="protein sequence ID" value="KRN98003.1"/>
    <property type="molecule type" value="Genomic_DNA"/>
</dbReference>
<evidence type="ECO:0000256" key="1">
    <source>
        <dbReference type="ARBA" id="ARBA00010638"/>
    </source>
</evidence>
<sequence>MFLECFEEESIIDKKDLRKQQIKQLNKNKAQTKKESLQLLEQLQQTPEWQNATTIATTVSNLIEVDTDIIIQTALTEGKKVYLPKTMPHRQMAFLPYIDRDSLIVSDYGIPEPVYDEKSVEQSPDLVIVPGLAFAIDSNYRVGFGGGYYDRFLAQYEGKTVALVPSAMKFETADWEIKDHDIKIDRLLYI</sequence>
<dbReference type="PATRIC" id="fig|993692.3.peg.1366"/>
<evidence type="ECO:0000313" key="7">
    <source>
        <dbReference type="EMBL" id="KRN98003.1"/>
    </source>
</evidence>
<evidence type="ECO:0000256" key="4">
    <source>
        <dbReference type="PIRSR" id="PIRSR006806-1"/>
    </source>
</evidence>
<dbReference type="PANTHER" id="PTHR23407:SF1">
    <property type="entry name" value="5-FORMYLTETRAHYDROFOLATE CYCLO-LIGASE"/>
    <property type="match status" value="1"/>
</dbReference>
<feature type="binding site" evidence="4">
    <location>
        <position position="64"/>
    </location>
    <ligand>
        <name>substrate</name>
    </ligand>
</feature>
<dbReference type="InterPro" id="IPR002698">
    <property type="entry name" value="FTHF_cligase"/>
</dbReference>
<organism evidence="7 8">
    <name type="scientific">Companilactobacillus kimchiensis</name>
    <dbReference type="NCBI Taxonomy" id="993692"/>
    <lineage>
        <taxon>Bacteria</taxon>
        <taxon>Bacillati</taxon>
        <taxon>Bacillota</taxon>
        <taxon>Bacilli</taxon>
        <taxon>Lactobacillales</taxon>
        <taxon>Lactobacillaceae</taxon>
        <taxon>Companilactobacillus</taxon>
    </lineage>
</organism>
<evidence type="ECO:0000256" key="6">
    <source>
        <dbReference type="SAM" id="Coils"/>
    </source>
</evidence>
<reference evidence="7 8" key="1">
    <citation type="journal article" date="2015" name="Genome Announc.">
        <title>Expanding the biotechnology potential of lactobacilli through comparative genomics of 213 strains and associated genera.</title>
        <authorList>
            <person name="Sun Z."/>
            <person name="Harris H.M."/>
            <person name="McCann A."/>
            <person name="Guo C."/>
            <person name="Argimon S."/>
            <person name="Zhang W."/>
            <person name="Yang X."/>
            <person name="Jeffery I.B."/>
            <person name="Cooney J.C."/>
            <person name="Kagawa T.F."/>
            <person name="Liu W."/>
            <person name="Song Y."/>
            <person name="Salvetti E."/>
            <person name="Wrobel A."/>
            <person name="Rasinkangas P."/>
            <person name="Parkhill J."/>
            <person name="Rea M.C."/>
            <person name="O'Sullivan O."/>
            <person name="Ritari J."/>
            <person name="Douillard F.P."/>
            <person name="Paul Ross R."/>
            <person name="Yang R."/>
            <person name="Briner A.E."/>
            <person name="Felis G.E."/>
            <person name="de Vos W.M."/>
            <person name="Barrangou R."/>
            <person name="Klaenhammer T.R."/>
            <person name="Caufield P.W."/>
            <person name="Cui Y."/>
            <person name="Zhang H."/>
            <person name="O'Toole P.W."/>
        </authorList>
    </citation>
    <scope>NUCLEOTIDE SEQUENCE [LARGE SCALE GENOMIC DNA]</scope>
    <source>
        <strain evidence="7 8">DSM 24716</strain>
    </source>
</reference>
<proteinExistence type="inferred from homology"/>
<dbReference type="PANTHER" id="PTHR23407">
    <property type="entry name" value="ATPASE INHIBITOR/5-FORMYLTETRAHYDROFOLATE CYCLO-LIGASE"/>
    <property type="match status" value="1"/>
</dbReference>
<evidence type="ECO:0000256" key="2">
    <source>
        <dbReference type="ARBA" id="ARBA00022741"/>
    </source>
</evidence>
<dbReference type="GO" id="GO:0009396">
    <property type="term" value="P:folic acid-containing compound biosynthetic process"/>
    <property type="evidence" value="ECO:0007669"/>
    <property type="project" value="TreeGrafter"/>
</dbReference>
<dbReference type="Proteomes" id="UP000051006">
    <property type="component" value="Unassembled WGS sequence"/>
</dbReference>
<keyword evidence="5" id="KW-0479">Metal-binding</keyword>
<dbReference type="GO" id="GO:0035999">
    <property type="term" value="P:tetrahydrofolate interconversion"/>
    <property type="evidence" value="ECO:0007669"/>
    <property type="project" value="TreeGrafter"/>
</dbReference>
<gene>
    <name evidence="7" type="ORF">IV57_GL001346</name>
</gene>
<comment type="cofactor">
    <cofactor evidence="5">
        <name>Mg(2+)</name>
        <dbReference type="ChEBI" id="CHEBI:18420"/>
    </cofactor>
</comment>
<comment type="catalytic activity">
    <reaction evidence="5">
        <text>(6S)-5-formyl-5,6,7,8-tetrahydrofolate + ATP = (6R)-5,10-methenyltetrahydrofolate + ADP + phosphate</text>
        <dbReference type="Rhea" id="RHEA:10488"/>
        <dbReference type="ChEBI" id="CHEBI:30616"/>
        <dbReference type="ChEBI" id="CHEBI:43474"/>
        <dbReference type="ChEBI" id="CHEBI:57455"/>
        <dbReference type="ChEBI" id="CHEBI:57457"/>
        <dbReference type="ChEBI" id="CHEBI:456216"/>
        <dbReference type="EC" id="6.3.3.2"/>
    </reaction>
</comment>